<keyword evidence="3" id="KW-1185">Reference proteome</keyword>
<organism evidence="2 3">
    <name type="scientific">Choiromyces venosus 120613-1</name>
    <dbReference type="NCBI Taxonomy" id="1336337"/>
    <lineage>
        <taxon>Eukaryota</taxon>
        <taxon>Fungi</taxon>
        <taxon>Dikarya</taxon>
        <taxon>Ascomycota</taxon>
        <taxon>Pezizomycotina</taxon>
        <taxon>Pezizomycetes</taxon>
        <taxon>Pezizales</taxon>
        <taxon>Tuberaceae</taxon>
        <taxon>Choiromyces</taxon>
    </lineage>
</organism>
<evidence type="ECO:0000256" key="1">
    <source>
        <dbReference type="SAM" id="Phobius"/>
    </source>
</evidence>
<proteinExistence type="predicted"/>
<dbReference type="Proteomes" id="UP000276215">
    <property type="component" value="Unassembled WGS sequence"/>
</dbReference>
<feature type="transmembrane region" description="Helical" evidence="1">
    <location>
        <begin position="36"/>
        <end position="63"/>
    </location>
</feature>
<keyword evidence="1" id="KW-1133">Transmembrane helix</keyword>
<protein>
    <submittedName>
        <fullName evidence="2">Uncharacterized protein</fullName>
    </submittedName>
</protein>
<keyword evidence="1" id="KW-0472">Membrane</keyword>
<reference evidence="2 3" key="1">
    <citation type="journal article" date="2018" name="Nat. Ecol. Evol.">
        <title>Pezizomycetes genomes reveal the molecular basis of ectomycorrhizal truffle lifestyle.</title>
        <authorList>
            <person name="Murat C."/>
            <person name="Payen T."/>
            <person name="Noel B."/>
            <person name="Kuo A."/>
            <person name="Morin E."/>
            <person name="Chen J."/>
            <person name="Kohler A."/>
            <person name="Krizsan K."/>
            <person name="Balestrini R."/>
            <person name="Da Silva C."/>
            <person name="Montanini B."/>
            <person name="Hainaut M."/>
            <person name="Levati E."/>
            <person name="Barry K.W."/>
            <person name="Belfiori B."/>
            <person name="Cichocki N."/>
            <person name="Clum A."/>
            <person name="Dockter R.B."/>
            <person name="Fauchery L."/>
            <person name="Guy J."/>
            <person name="Iotti M."/>
            <person name="Le Tacon F."/>
            <person name="Lindquist E.A."/>
            <person name="Lipzen A."/>
            <person name="Malagnac F."/>
            <person name="Mello A."/>
            <person name="Molinier V."/>
            <person name="Miyauchi S."/>
            <person name="Poulain J."/>
            <person name="Riccioni C."/>
            <person name="Rubini A."/>
            <person name="Sitrit Y."/>
            <person name="Splivallo R."/>
            <person name="Traeger S."/>
            <person name="Wang M."/>
            <person name="Zifcakova L."/>
            <person name="Wipf D."/>
            <person name="Zambonelli A."/>
            <person name="Paolocci F."/>
            <person name="Nowrousian M."/>
            <person name="Ottonello S."/>
            <person name="Baldrian P."/>
            <person name="Spatafora J.W."/>
            <person name="Henrissat B."/>
            <person name="Nagy L.G."/>
            <person name="Aury J.M."/>
            <person name="Wincker P."/>
            <person name="Grigoriev I.V."/>
            <person name="Bonfante P."/>
            <person name="Martin F.M."/>
        </authorList>
    </citation>
    <scope>NUCLEOTIDE SEQUENCE [LARGE SCALE GENOMIC DNA]</scope>
    <source>
        <strain evidence="2 3">120613-1</strain>
    </source>
</reference>
<evidence type="ECO:0000313" key="2">
    <source>
        <dbReference type="EMBL" id="RPA97706.1"/>
    </source>
</evidence>
<keyword evidence="1" id="KW-0812">Transmembrane</keyword>
<gene>
    <name evidence="2" type="ORF">L873DRAFT_1105209</name>
</gene>
<accession>A0A3N4JHG3</accession>
<feature type="transmembrane region" description="Helical" evidence="1">
    <location>
        <begin position="69"/>
        <end position="91"/>
    </location>
</feature>
<name>A0A3N4JHG3_9PEZI</name>
<dbReference type="AlphaFoldDB" id="A0A3N4JHG3"/>
<evidence type="ECO:0000313" key="3">
    <source>
        <dbReference type="Proteomes" id="UP000276215"/>
    </source>
</evidence>
<sequence>MGENHKQPLQLSFLFPLHRRTNQTSKQANRQANTPCVLLGLILPPLTSTLSPSFFLSLLKIIVCNSIPYFFVFSLGSSFLILHFPLIFLTIHSQFFSLGQEFSSLSSSSSSPLSPPFLIRYSYL</sequence>
<dbReference type="EMBL" id="ML120402">
    <property type="protein sequence ID" value="RPA97706.1"/>
    <property type="molecule type" value="Genomic_DNA"/>
</dbReference>